<protein>
    <submittedName>
        <fullName evidence="1">Uncharacterized protein</fullName>
    </submittedName>
</protein>
<dbReference type="InParanoid" id="A0A7J7D5B7"/>
<dbReference type="AlphaFoldDB" id="A0A7J7D5B7"/>
<organism evidence="1 2">
    <name type="scientific">Tripterygium wilfordii</name>
    <name type="common">Thunder God vine</name>
    <dbReference type="NCBI Taxonomy" id="458696"/>
    <lineage>
        <taxon>Eukaryota</taxon>
        <taxon>Viridiplantae</taxon>
        <taxon>Streptophyta</taxon>
        <taxon>Embryophyta</taxon>
        <taxon>Tracheophyta</taxon>
        <taxon>Spermatophyta</taxon>
        <taxon>Magnoliopsida</taxon>
        <taxon>eudicotyledons</taxon>
        <taxon>Gunneridae</taxon>
        <taxon>Pentapetalae</taxon>
        <taxon>rosids</taxon>
        <taxon>fabids</taxon>
        <taxon>Celastrales</taxon>
        <taxon>Celastraceae</taxon>
        <taxon>Tripterygium</taxon>
    </lineage>
</organism>
<sequence length="79" mass="8946">MTNGSFFKGQQDPLLSLVSFAPNLRFATGTYSRPWIQNRFAYLVHHDGYVTWFENLLNFKAAPKGVEDGNMTSHPLTPV</sequence>
<name>A0A7J7D5B7_TRIWF</name>
<evidence type="ECO:0000313" key="2">
    <source>
        <dbReference type="Proteomes" id="UP000593562"/>
    </source>
</evidence>
<evidence type="ECO:0000313" key="1">
    <source>
        <dbReference type="EMBL" id="KAF5741547.1"/>
    </source>
</evidence>
<keyword evidence="2" id="KW-1185">Reference proteome</keyword>
<dbReference type="Proteomes" id="UP000593562">
    <property type="component" value="Unassembled WGS sequence"/>
</dbReference>
<dbReference type="EMBL" id="JAAARO010000010">
    <property type="protein sequence ID" value="KAF5741547.1"/>
    <property type="molecule type" value="Genomic_DNA"/>
</dbReference>
<comment type="caution">
    <text evidence="1">The sequence shown here is derived from an EMBL/GenBank/DDBJ whole genome shotgun (WGS) entry which is preliminary data.</text>
</comment>
<proteinExistence type="predicted"/>
<accession>A0A7J7D5B7</accession>
<gene>
    <name evidence="1" type="ORF">HS088_TW10G00547</name>
</gene>
<reference evidence="1 2" key="1">
    <citation type="journal article" date="2020" name="Nat. Commun.">
        <title>Genome of Tripterygium wilfordii and identification of cytochrome P450 involved in triptolide biosynthesis.</title>
        <authorList>
            <person name="Tu L."/>
            <person name="Su P."/>
            <person name="Zhang Z."/>
            <person name="Gao L."/>
            <person name="Wang J."/>
            <person name="Hu T."/>
            <person name="Zhou J."/>
            <person name="Zhang Y."/>
            <person name="Zhao Y."/>
            <person name="Liu Y."/>
            <person name="Song Y."/>
            <person name="Tong Y."/>
            <person name="Lu Y."/>
            <person name="Yang J."/>
            <person name="Xu C."/>
            <person name="Jia M."/>
            <person name="Peters R.J."/>
            <person name="Huang L."/>
            <person name="Gao W."/>
        </authorList>
    </citation>
    <scope>NUCLEOTIDE SEQUENCE [LARGE SCALE GENOMIC DNA]</scope>
    <source>
        <strain evidence="2">cv. XIE 37</strain>
        <tissue evidence="1">Leaf</tissue>
    </source>
</reference>